<dbReference type="GO" id="GO:0016810">
    <property type="term" value="F:hydrolase activity, acting on carbon-nitrogen (but not peptide) bonds"/>
    <property type="evidence" value="ECO:0007669"/>
    <property type="project" value="InterPro"/>
</dbReference>
<evidence type="ECO:0000313" key="5">
    <source>
        <dbReference type="Proteomes" id="UP000198778"/>
    </source>
</evidence>
<dbReference type="PANTHER" id="PTHR10587:SF133">
    <property type="entry name" value="CHITIN DEACETYLASE 1-RELATED"/>
    <property type="match status" value="1"/>
</dbReference>
<dbReference type="AlphaFoldDB" id="A0A1H0AHD4"/>
<sequence length="189" mass="22046">MISKGSASKRQVFLTFDDGPGKYTNKILDILGEEQVPAVFFWQSRLFHYKRPWQRLLKEGHKLGLHSHLHVNLEKMTFEEQCRQLLTNAEIHKTVTGTIPELFRPPYGRYNQDTLRIAAEMNLSTVLWNISSFDWINRETPENIVRNVRDNASPGAIILLHELPQTVEILEELIRTLKQEDYSFSNELV</sequence>
<dbReference type="GO" id="GO:0005975">
    <property type="term" value="P:carbohydrate metabolic process"/>
    <property type="evidence" value="ECO:0007669"/>
    <property type="project" value="InterPro"/>
</dbReference>
<gene>
    <name evidence="4" type="ORF">SAMN04488053_101463</name>
</gene>
<dbReference type="GO" id="GO:0046872">
    <property type="term" value="F:metal ion binding"/>
    <property type="evidence" value="ECO:0007669"/>
    <property type="project" value="UniProtKB-KW"/>
</dbReference>
<dbReference type="Proteomes" id="UP000198778">
    <property type="component" value="Unassembled WGS sequence"/>
</dbReference>
<keyword evidence="5" id="KW-1185">Reference proteome</keyword>
<organism evidence="4 5">
    <name type="scientific">Alkalicoccus daliensis</name>
    <dbReference type="NCBI Taxonomy" id="745820"/>
    <lineage>
        <taxon>Bacteria</taxon>
        <taxon>Bacillati</taxon>
        <taxon>Bacillota</taxon>
        <taxon>Bacilli</taxon>
        <taxon>Bacillales</taxon>
        <taxon>Bacillaceae</taxon>
        <taxon>Alkalicoccus</taxon>
    </lineage>
</organism>
<feature type="domain" description="NodB homology" evidence="3">
    <location>
        <begin position="10"/>
        <end position="185"/>
    </location>
</feature>
<dbReference type="InterPro" id="IPR011330">
    <property type="entry name" value="Glyco_hydro/deAcase_b/a-brl"/>
</dbReference>
<evidence type="ECO:0000256" key="1">
    <source>
        <dbReference type="ARBA" id="ARBA00022723"/>
    </source>
</evidence>
<dbReference type="Pfam" id="PF01522">
    <property type="entry name" value="Polysacc_deac_1"/>
    <property type="match status" value="1"/>
</dbReference>
<keyword evidence="2" id="KW-0378">Hydrolase</keyword>
<dbReference type="InterPro" id="IPR002509">
    <property type="entry name" value="NODB_dom"/>
</dbReference>
<dbReference type="STRING" id="745820.SAMN04488053_101463"/>
<dbReference type="Gene3D" id="3.20.20.370">
    <property type="entry name" value="Glycoside hydrolase/deacetylase"/>
    <property type="match status" value="1"/>
</dbReference>
<protein>
    <submittedName>
        <fullName evidence="4">Peptidoglycan/xylan/chitin deacetylase, PgdA/CDA1 family</fullName>
    </submittedName>
</protein>
<evidence type="ECO:0000259" key="3">
    <source>
        <dbReference type="PROSITE" id="PS51677"/>
    </source>
</evidence>
<dbReference type="PANTHER" id="PTHR10587">
    <property type="entry name" value="GLYCOSYL TRANSFERASE-RELATED"/>
    <property type="match status" value="1"/>
</dbReference>
<dbReference type="RefSeq" id="WP_244516624.1">
    <property type="nucleotide sequence ID" value="NZ_FNIL01000001.1"/>
</dbReference>
<reference evidence="5" key="1">
    <citation type="submission" date="2016-10" db="EMBL/GenBank/DDBJ databases">
        <authorList>
            <person name="Varghese N."/>
            <person name="Submissions S."/>
        </authorList>
    </citation>
    <scope>NUCLEOTIDE SEQUENCE [LARGE SCALE GENOMIC DNA]</scope>
    <source>
        <strain evidence="5">CGMCC 1.10369</strain>
    </source>
</reference>
<dbReference type="PROSITE" id="PS51677">
    <property type="entry name" value="NODB"/>
    <property type="match status" value="1"/>
</dbReference>
<dbReference type="GO" id="GO:0016020">
    <property type="term" value="C:membrane"/>
    <property type="evidence" value="ECO:0007669"/>
    <property type="project" value="TreeGrafter"/>
</dbReference>
<accession>A0A1H0AHD4</accession>
<evidence type="ECO:0000313" key="4">
    <source>
        <dbReference type="EMBL" id="SDN32186.1"/>
    </source>
</evidence>
<dbReference type="InterPro" id="IPR050248">
    <property type="entry name" value="Polysacc_deacetylase_ArnD"/>
</dbReference>
<evidence type="ECO:0000256" key="2">
    <source>
        <dbReference type="ARBA" id="ARBA00022801"/>
    </source>
</evidence>
<keyword evidence="1" id="KW-0479">Metal-binding</keyword>
<proteinExistence type="predicted"/>
<name>A0A1H0AHD4_9BACI</name>
<dbReference type="SUPFAM" id="SSF88713">
    <property type="entry name" value="Glycoside hydrolase/deacetylase"/>
    <property type="match status" value="1"/>
</dbReference>
<dbReference type="EMBL" id="FNIL01000001">
    <property type="protein sequence ID" value="SDN32186.1"/>
    <property type="molecule type" value="Genomic_DNA"/>
</dbReference>
<dbReference type="CDD" id="cd10917">
    <property type="entry name" value="CE4_NodB_like_6s_7s"/>
    <property type="match status" value="1"/>
</dbReference>